<evidence type="ECO:0000256" key="1">
    <source>
        <dbReference type="SAM" id="SignalP"/>
    </source>
</evidence>
<comment type="caution">
    <text evidence="2">The sequence shown here is derived from an EMBL/GenBank/DDBJ whole genome shotgun (WGS) entry which is preliminary data.</text>
</comment>
<dbReference type="InterPro" id="IPR052974">
    <property type="entry name" value="GH79_Enzymes"/>
</dbReference>
<reference evidence="2" key="1">
    <citation type="submission" date="2021-01" db="EMBL/GenBank/DDBJ databases">
        <title>Whole genome shotgun sequence of Actinoplanes cyaneus NBRC 14990.</title>
        <authorList>
            <person name="Komaki H."/>
            <person name="Tamura T."/>
        </authorList>
    </citation>
    <scope>NUCLEOTIDE SEQUENCE</scope>
    <source>
        <strain evidence="2">NBRC 14990</strain>
    </source>
</reference>
<dbReference type="InterPro" id="IPR013780">
    <property type="entry name" value="Glyco_hydro_b"/>
</dbReference>
<dbReference type="PANTHER" id="PTHR36183:SF2">
    <property type="entry name" value="BETA-GLUCURONIDASE C-TERMINAL DOMAIN-CONTAINING PROTEIN"/>
    <property type="match status" value="1"/>
</dbReference>
<keyword evidence="3" id="KW-1185">Reference proteome</keyword>
<dbReference type="RefSeq" id="WP_203741845.1">
    <property type="nucleotide sequence ID" value="NZ_BAAAUC010000003.1"/>
</dbReference>
<keyword evidence="1" id="KW-0732">Signal</keyword>
<dbReference type="InterPro" id="IPR017853">
    <property type="entry name" value="GH"/>
</dbReference>
<proteinExistence type="predicted"/>
<protein>
    <recommendedName>
        <fullName evidence="4">Beta-glucuronidase C-terminal domain-containing protein</fullName>
    </recommendedName>
</protein>
<dbReference type="Proteomes" id="UP000619479">
    <property type="component" value="Unassembled WGS sequence"/>
</dbReference>
<dbReference type="Gene3D" id="2.60.40.1180">
    <property type="entry name" value="Golgi alpha-mannosidase II"/>
    <property type="match status" value="1"/>
</dbReference>
<feature type="signal peptide" evidence="1">
    <location>
        <begin position="1"/>
        <end position="25"/>
    </location>
</feature>
<sequence>MESTVYRKAAALAVALFTIATPVPARVAATATITVDTAHPAGRLAADAVGLSFEIRELGIGNLDPAKGNMTQLLRTLGASNLRIGGNTLDRDTLWVPAGQPPPDPKPDWVQDIVTPNDLKRLRGLLDATGWKAEVGLNVGRWDPALATDQARAMDRILGNRLVAVECGNEPDQWEGKALRPAGYAYPQYHADWAACAHAVGHHRIAGPDTAGTSSAWASSLAADERERMSMLTVHQYASGPDLTIDRMLSAGQITSQLNAVAGNLAAATANGLPMRVDEANSAYSGGVDGVSNRYASALWVIDYGLSMAQAGLAGVNIHGGLGVCNDPIWNGKFQRYTPICAPNKAYELAQQYRVMPIYYGIWMARQLGPGRFLPITIDTDQNLSAYAVKGDDGCTRIALVHKDGTAPVGVTLTVGGRDRSASVLAMTGTALDQEAAAVQGATVDAAGRLHPVPSAAQVKGGKLTLSVDAASAVVVTL</sequence>
<dbReference type="AlphaFoldDB" id="A0A919IJR4"/>
<dbReference type="PANTHER" id="PTHR36183">
    <property type="entry name" value="BETA-GLUCURONIDASE"/>
    <property type="match status" value="1"/>
</dbReference>
<gene>
    <name evidence="2" type="ORF">Acy02nite_35230</name>
</gene>
<evidence type="ECO:0000313" key="2">
    <source>
        <dbReference type="EMBL" id="GID65642.1"/>
    </source>
</evidence>
<evidence type="ECO:0008006" key="4">
    <source>
        <dbReference type="Google" id="ProtNLM"/>
    </source>
</evidence>
<organism evidence="2 3">
    <name type="scientific">Actinoplanes cyaneus</name>
    <dbReference type="NCBI Taxonomy" id="52696"/>
    <lineage>
        <taxon>Bacteria</taxon>
        <taxon>Bacillati</taxon>
        <taxon>Actinomycetota</taxon>
        <taxon>Actinomycetes</taxon>
        <taxon>Micromonosporales</taxon>
        <taxon>Micromonosporaceae</taxon>
        <taxon>Actinoplanes</taxon>
    </lineage>
</organism>
<feature type="chain" id="PRO_5038504996" description="Beta-glucuronidase C-terminal domain-containing protein" evidence="1">
    <location>
        <begin position="26"/>
        <end position="478"/>
    </location>
</feature>
<evidence type="ECO:0000313" key="3">
    <source>
        <dbReference type="Proteomes" id="UP000619479"/>
    </source>
</evidence>
<accession>A0A919IJR4</accession>
<name>A0A919IJR4_9ACTN</name>
<dbReference type="SUPFAM" id="SSF51445">
    <property type="entry name" value="(Trans)glycosidases"/>
    <property type="match status" value="1"/>
</dbReference>
<dbReference type="Gene3D" id="3.20.20.80">
    <property type="entry name" value="Glycosidases"/>
    <property type="match status" value="1"/>
</dbReference>
<dbReference type="EMBL" id="BOMH01000027">
    <property type="protein sequence ID" value="GID65642.1"/>
    <property type="molecule type" value="Genomic_DNA"/>
</dbReference>